<evidence type="ECO:0000313" key="1">
    <source>
        <dbReference type="EMBL" id="BAY54800.1"/>
    </source>
</evidence>
<evidence type="ECO:0000313" key="2">
    <source>
        <dbReference type="Proteomes" id="UP000217895"/>
    </source>
</evidence>
<proteinExistence type="predicted"/>
<keyword evidence="2" id="KW-1185">Reference proteome</keyword>
<dbReference type="Proteomes" id="UP000217895">
    <property type="component" value="Chromosome"/>
</dbReference>
<organism evidence="1 2">
    <name type="scientific">Leptolyngbya boryana NIES-2135</name>
    <dbReference type="NCBI Taxonomy" id="1973484"/>
    <lineage>
        <taxon>Bacteria</taxon>
        <taxon>Bacillati</taxon>
        <taxon>Cyanobacteriota</taxon>
        <taxon>Cyanophyceae</taxon>
        <taxon>Leptolyngbyales</taxon>
        <taxon>Leptolyngbyaceae</taxon>
        <taxon>Leptolyngbya group</taxon>
        <taxon>Leptolyngbya</taxon>
    </lineage>
</organism>
<dbReference type="AlphaFoldDB" id="A0A1Z4JDL5"/>
<accession>A0A1Z4JDL5</accession>
<protein>
    <submittedName>
        <fullName evidence="1">Uncharacterized protein</fullName>
    </submittedName>
</protein>
<reference evidence="1 2" key="1">
    <citation type="submission" date="2017-06" db="EMBL/GenBank/DDBJ databases">
        <title>Genome sequencing of cyanobaciteial culture collection at National Institute for Environmental Studies (NIES).</title>
        <authorList>
            <person name="Hirose Y."/>
            <person name="Shimura Y."/>
            <person name="Fujisawa T."/>
            <person name="Nakamura Y."/>
            <person name="Kawachi M."/>
        </authorList>
    </citation>
    <scope>NUCLEOTIDE SEQUENCE [LARGE SCALE GENOMIC DNA]</scope>
    <source>
        <strain evidence="1 2">NIES-2135</strain>
    </source>
</reference>
<sequence>MLTKRAGLILIALMSLPIVILGAEKLESRRPSVASGCPDWVLSQTETSENLIHPEKVVVEPWQGRHNVFATFKIPEGYEANQFFVVTLKGSNPYCGTVTRSTPTSKGDRKVFGLFRTRTTLWVISKGQLNQLEEPSNWKLAIFKPS</sequence>
<dbReference type="EMBL" id="AP018203">
    <property type="protein sequence ID" value="BAY54800.1"/>
    <property type="molecule type" value="Genomic_DNA"/>
</dbReference>
<gene>
    <name evidence="1" type="ORF">NIES2135_16180</name>
</gene>
<name>A0A1Z4JDL5_LEPBY</name>